<accession>A0A6J6GNV2</accession>
<sequence>MKPTRILLSGIATLALLAGCGGASKVIEVADKAKDIAQGVVEFNDADVMFAQMMIPHHEQAIELSDIALDPTVGASEAVKSLATRIKRAQDPEILIMKGFLTTWRKSTTMDSSMNHGDMMSGMLSATQMEELSAKRGADFDLAFMNGMIAHHEGAVDMAADVLKDGKNLAVNALAKKITSAQDAEITEMKKLLG</sequence>
<reference evidence="2" key="1">
    <citation type="submission" date="2020-05" db="EMBL/GenBank/DDBJ databases">
        <authorList>
            <person name="Chiriac C."/>
            <person name="Salcher M."/>
            <person name="Ghai R."/>
            <person name="Kavagutti S V."/>
        </authorList>
    </citation>
    <scope>NUCLEOTIDE SEQUENCE</scope>
</reference>
<dbReference type="InterPro" id="IPR012347">
    <property type="entry name" value="Ferritin-like"/>
</dbReference>
<dbReference type="Gene3D" id="1.20.1260.10">
    <property type="match status" value="1"/>
</dbReference>
<protein>
    <submittedName>
        <fullName evidence="2">Unannotated protein</fullName>
    </submittedName>
</protein>
<dbReference type="Pfam" id="PF03713">
    <property type="entry name" value="DUF305"/>
    <property type="match status" value="1"/>
</dbReference>
<organism evidence="2">
    <name type="scientific">freshwater metagenome</name>
    <dbReference type="NCBI Taxonomy" id="449393"/>
    <lineage>
        <taxon>unclassified sequences</taxon>
        <taxon>metagenomes</taxon>
        <taxon>ecological metagenomes</taxon>
    </lineage>
</organism>
<evidence type="ECO:0000313" key="2">
    <source>
        <dbReference type="EMBL" id="CAB4600764.1"/>
    </source>
</evidence>
<gene>
    <name evidence="2" type="ORF">UFOPK1808_00746</name>
</gene>
<dbReference type="InterPro" id="IPR005183">
    <property type="entry name" value="DUF305_CopM-like"/>
</dbReference>
<evidence type="ECO:0000259" key="1">
    <source>
        <dbReference type="Pfam" id="PF03713"/>
    </source>
</evidence>
<proteinExistence type="predicted"/>
<dbReference type="PROSITE" id="PS51257">
    <property type="entry name" value="PROKAR_LIPOPROTEIN"/>
    <property type="match status" value="1"/>
</dbReference>
<dbReference type="EMBL" id="CAEZUL010000070">
    <property type="protein sequence ID" value="CAB4600764.1"/>
    <property type="molecule type" value="Genomic_DNA"/>
</dbReference>
<name>A0A6J6GNV2_9ZZZZ</name>
<dbReference type="AlphaFoldDB" id="A0A6J6GNV2"/>
<dbReference type="PANTHER" id="PTHR36933:SF1">
    <property type="entry name" value="SLL0788 PROTEIN"/>
    <property type="match status" value="1"/>
</dbReference>
<feature type="domain" description="DUF305" evidence="1">
    <location>
        <begin position="47"/>
        <end position="193"/>
    </location>
</feature>
<dbReference type="PANTHER" id="PTHR36933">
    <property type="entry name" value="SLL0788 PROTEIN"/>
    <property type="match status" value="1"/>
</dbReference>